<gene>
    <name evidence="2" type="ORF">JYB88_10870</name>
</gene>
<dbReference type="KEGG" id="scyp:JYB88_10870"/>
<keyword evidence="1" id="KW-1133">Transmembrane helix</keyword>
<keyword evidence="3" id="KW-1185">Reference proteome</keyword>
<evidence type="ECO:0000313" key="3">
    <source>
        <dbReference type="Proteomes" id="UP000663281"/>
    </source>
</evidence>
<proteinExistence type="predicted"/>
<feature type="transmembrane region" description="Helical" evidence="1">
    <location>
        <begin position="128"/>
        <end position="146"/>
    </location>
</feature>
<organism evidence="2 3">
    <name type="scientific">Shewanella cyperi</name>
    <dbReference type="NCBI Taxonomy" id="2814292"/>
    <lineage>
        <taxon>Bacteria</taxon>
        <taxon>Pseudomonadati</taxon>
        <taxon>Pseudomonadota</taxon>
        <taxon>Gammaproteobacteria</taxon>
        <taxon>Alteromonadales</taxon>
        <taxon>Shewanellaceae</taxon>
        <taxon>Shewanella</taxon>
    </lineage>
</organism>
<evidence type="ECO:0000313" key="2">
    <source>
        <dbReference type="EMBL" id="QSX28777.1"/>
    </source>
</evidence>
<dbReference type="AlphaFoldDB" id="A0A974XI07"/>
<feature type="transmembrane region" description="Helical" evidence="1">
    <location>
        <begin position="6"/>
        <end position="24"/>
    </location>
</feature>
<dbReference type="Proteomes" id="UP000663281">
    <property type="component" value="Chromosome"/>
</dbReference>
<dbReference type="RefSeq" id="WP_207324135.1">
    <property type="nucleotide sequence ID" value="NZ_CP071504.1"/>
</dbReference>
<sequence>MLNSFYKICGSLLIVISLSVLFWGELQSKAPSQNELILIHGKMVSFHNNGLNLEVVLEGDSNKYLYPRWNGKMIELSNELSNHLGSYIELSVELENKEASVFAIRIGNDFELSLQDIEENKSEWIKSLRYLVLFVFSLGLFGYFFGDKLARLDDKLS</sequence>
<protein>
    <submittedName>
        <fullName evidence="2">Uncharacterized protein</fullName>
    </submittedName>
</protein>
<keyword evidence="1" id="KW-0472">Membrane</keyword>
<reference evidence="2 3" key="1">
    <citation type="submission" date="2021-03" db="EMBL/GenBank/DDBJ databases">
        <title>Novel species identification of genus Shewanella.</title>
        <authorList>
            <person name="Liu G."/>
            <person name="Zhang Q."/>
        </authorList>
    </citation>
    <scope>NUCLEOTIDE SEQUENCE [LARGE SCALE GENOMIC DNA]</scope>
    <source>
        <strain evidence="2 3">FJAT-53726</strain>
    </source>
</reference>
<accession>A0A974XI07</accession>
<dbReference type="EMBL" id="CP071504">
    <property type="protein sequence ID" value="QSX28777.1"/>
    <property type="molecule type" value="Genomic_DNA"/>
</dbReference>
<name>A0A974XI07_9GAMM</name>
<keyword evidence="1" id="KW-0812">Transmembrane</keyword>
<evidence type="ECO:0000256" key="1">
    <source>
        <dbReference type="SAM" id="Phobius"/>
    </source>
</evidence>